<dbReference type="InterPro" id="IPR022642">
    <property type="entry name" value="CheR_C"/>
</dbReference>
<dbReference type="GO" id="GO:0008757">
    <property type="term" value="F:S-adenosylmethionine-dependent methyltransferase activity"/>
    <property type="evidence" value="ECO:0007669"/>
    <property type="project" value="InterPro"/>
</dbReference>
<feature type="domain" description="CheR-type methyltransferase" evidence="1">
    <location>
        <begin position="3"/>
        <end position="276"/>
    </location>
</feature>
<dbReference type="PRINTS" id="PR00996">
    <property type="entry name" value="CHERMTFRASE"/>
</dbReference>
<dbReference type="Proteomes" id="UP001060919">
    <property type="component" value="Chromosome"/>
</dbReference>
<dbReference type="Pfam" id="PF01739">
    <property type="entry name" value="CheR"/>
    <property type="match status" value="1"/>
</dbReference>
<proteinExistence type="predicted"/>
<accession>A0A915YB15</accession>
<evidence type="ECO:0000313" key="2">
    <source>
        <dbReference type="EMBL" id="BDS09784.1"/>
    </source>
</evidence>
<dbReference type="AlphaFoldDB" id="A0A915YB15"/>
<dbReference type="PANTHER" id="PTHR24422:SF10">
    <property type="entry name" value="CHEMOTAXIS PROTEIN METHYLTRANSFERASE 2"/>
    <property type="match status" value="1"/>
</dbReference>
<evidence type="ECO:0000259" key="1">
    <source>
        <dbReference type="PROSITE" id="PS50123"/>
    </source>
</evidence>
<dbReference type="InterPro" id="IPR000780">
    <property type="entry name" value="CheR_MeTrfase"/>
</dbReference>
<dbReference type="InterPro" id="IPR029063">
    <property type="entry name" value="SAM-dependent_MTases_sf"/>
</dbReference>
<dbReference type="RefSeq" id="WP_264791145.1">
    <property type="nucleotide sequence ID" value="NZ_AP026867.1"/>
</dbReference>
<dbReference type="SUPFAM" id="SSF47757">
    <property type="entry name" value="Chemotaxis receptor methyltransferase CheR, N-terminal domain"/>
    <property type="match status" value="1"/>
</dbReference>
<evidence type="ECO:0000313" key="3">
    <source>
        <dbReference type="Proteomes" id="UP001060919"/>
    </source>
</evidence>
<keyword evidence="3" id="KW-1185">Reference proteome</keyword>
<dbReference type="Gene3D" id="3.40.50.150">
    <property type="entry name" value="Vaccinia Virus protein VP39"/>
    <property type="match status" value="1"/>
</dbReference>
<dbReference type="InterPro" id="IPR050903">
    <property type="entry name" value="Bact_Chemotaxis_MeTrfase"/>
</dbReference>
<name>A0A915YB15_9BACT</name>
<organism evidence="2 3">
    <name type="scientific">Aureispira anguillae</name>
    <dbReference type="NCBI Taxonomy" id="2864201"/>
    <lineage>
        <taxon>Bacteria</taxon>
        <taxon>Pseudomonadati</taxon>
        <taxon>Bacteroidota</taxon>
        <taxon>Saprospiria</taxon>
        <taxon>Saprospirales</taxon>
        <taxon>Saprospiraceae</taxon>
        <taxon>Aureispira</taxon>
    </lineage>
</organism>
<dbReference type="PANTHER" id="PTHR24422">
    <property type="entry name" value="CHEMOTAXIS PROTEIN METHYLTRANSFERASE"/>
    <property type="match status" value="1"/>
</dbReference>
<dbReference type="EMBL" id="AP026867">
    <property type="protein sequence ID" value="BDS09784.1"/>
    <property type="molecule type" value="Genomic_DNA"/>
</dbReference>
<dbReference type="SMART" id="SM00138">
    <property type="entry name" value="MeTrc"/>
    <property type="match status" value="1"/>
</dbReference>
<dbReference type="SUPFAM" id="SSF53335">
    <property type="entry name" value="S-adenosyl-L-methionine-dependent methyltransferases"/>
    <property type="match status" value="1"/>
</dbReference>
<protein>
    <submittedName>
        <fullName evidence="2">Protein-glutamate O-methyltransferase CheR</fullName>
    </submittedName>
</protein>
<dbReference type="KEGG" id="aup:AsAng_0004890"/>
<dbReference type="PROSITE" id="PS50123">
    <property type="entry name" value="CHER"/>
    <property type="match status" value="1"/>
</dbReference>
<gene>
    <name evidence="2" type="ORF">AsAng_0004890</name>
</gene>
<sequence length="284" mass="33908">MTKQSQRLQITDEELEAFTLAVKTRFGLDFTSYEKKSLKRGLVRLISKQDLKSMIGLWSKMLRDKTLIVSYIDELLVNLTEFFRNYDLWQKLKDEVLKKIWHHDHLTFWHAGCSTGEEIYTMAIVLKESFMLHKAQTLATDLSSKALAQAIEGKYNTILWNKYMNSYALYNPKGNGDRYFTKGEQVFYVREQLKKHVRFQRHNLVQDEMKETFKVIFCRNVMIYFDNVLKMKVLELFYDALEDDGFFIIGYYDMLPYESREMFTLYCPSTRIYTKNLNYKKENA</sequence>
<reference evidence="2" key="1">
    <citation type="submission" date="2022-09" db="EMBL/GenBank/DDBJ databases">
        <title>Aureispira anguillicida sp. nov., isolated from Leptocephalus of Japanese eel Anguilla japonica.</title>
        <authorList>
            <person name="Yuasa K."/>
            <person name="Mekata T."/>
            <person name="Ikunari K."/>
        </authorList>
    </citation>
    <scope>NUCLEOTIDE SEQUENCE</scope>
    <source>
        <strain evidence="2">EL160426</strain>
    </source>
</reference>